<evidence type="ECO:0000313" key="2">
    <source>
        <dbReference type="Proteomes" id="UP000324781"/>
    </source>
</evidence>
<gene>
    <name evidence="1" type="ORF">SAMN05444373_100351</name>
</gene>
<evidence type="ECO:0000313" key="1">
    <source>
        <dbReference type="EMBL" id="SHI49564.1"/>
    </source>
</evidence>
<organism evidence="1 2">
    <name type="scientific">Thermoclostridium caenicola</name>
    <dbReference type="NCBI Taxonomy" id="659425"/>
    <lineage>
        <taxon>Bacteria</taxon>
        <taxon>Bacillati</taxon>
        <taxon>Bacillota</taxon>
        <taxon>Clostridia</taxon>
        <taxon>Eubacteriales</taxon>
        <taxon>Oscillospiraceae</taxon>
        <taxon>Thermoclostridium</taxon>
    </lineage>
</organism>
<reference evidence="1 2" key="1">
    <citation type="submission" date="2016-11" db="EMBL/GenBank/DDBJ databases">
        <authorList>
            <person name="Varghese N."/>
            <person name="Submissions S."/>
        </authorList>
    </citation>
    <scope>NUCLEOTIDE SEQUENCE [LARGE SCALE GENOMIC DNA]</scope>
    <source>
        <strain evidence="1 2">DSM 19027</strain>
    </source>
</reference>
<dbReference type="AlphaFoldDB" id="A0A1M6BLI4"/>
<dbReference type="RefSeq" id="WP_149677597.1">
    <property type="nucleotide sequence ID" value="NZ_DAONMB010000117.1"/>
</dbReference>
<keyword evidence="2" id="KW-1185">Reference proteome</keyword>
<sequence length="71" mass="7885">MDTIVSEIAKTRMIKDVNEALTAYGLFVSSIEFDARNDFSVVIKLCAYDLDLLEHPECFVKNIAVPEGTAC</sequence>
<accession>A0A1M6BLI4</accession>
<protein>
    <submittedName>
        <fullName evidence="1">Uncharacterized protein</fullName>
    </submittedName>
</protein>
<proteinExistence type="predicted"/>
<dbReference type="Proteomes" id="UP000324781">
    <property type="component" value="Unassembled WGS sequence"/>
</dbReference>
<dbReference type="EMBL" id="FQZP01000003">
    <property type="protein sequence ID" value="SHI49564.1"/>
    <property type="molecule type" value="Genomic_DNA"/>
</dbReference>
<name>A0A1M6BLI4_9FIRM</name>